<keyword evidence="4 6" id="KW-1133">Transmembrane helix</keyword>
<evidence type="ECO:0000313" key="9">
    <source>
        <dbReference type="Proteomes" id="UP001595445"/>
    </source>
</evidence>
<feature type="transmembrane region" description="Helical" evidence="6">
    <location>
        <begin position="69"/>
        <end position="88"/>
    </location>
</feature>
<feature type="transmembrane region" description="Helical" evidence="6">
    <location>
        <begin position="268"/>
        <end position="288"/>
    </location>
</feature>
<dbReference type="RefSeq" id="WP_197647138.1">
    <property type="nucleotide sequence ID" value="NZ_JAEACP010000023.1"/>
</dbReference>
<dbReference type="Pfam" id="PF07690">
    <property type="entry name" value="MFS_1"/>
    <property type="match status" value="1"/>
</dbReference>
<feature type="transmembrane region" description="Helical" evidence="6">
    <location>
        <begin position="94"/>
        <end position="116"/>
    </location>
</feature>
<gene>
    <name evidence="8" type="ORF">ACFOD6_19210</name>
</gene>
<accession>A0ABV7DYG9</accession>
<keyword evidence="5 6" id="KW-0472">Membrane</keyword>
<protein>
    <submittedName>
        <fullName evidence="8">MFS transporter</fullName>
    </submittedName>
</protein>
<dbReference type="Gene3D" id="1.20.1250.20">
    <property type="entry name" value="MFS general substrate transporter like domains"/>
    <property type="match status" value="2"/>
</dbReference>
<keyword evidence="9" id="KW-1185">Reference proteome</keyword>
<proteinExistence type="predicted"/>
<dbReference type="SUPFAM" id="SSF103473">
    <property type="entry name" value="MFS general substrate transporter"/>
    <property type="match status" value="1"/>
</dbReference>
<evidence type="ECO:0000256" key="4">
    <source>
        <dbReference type="ARBA" id="ARBA00022989"/>
    </source>
</evidence>
<dbReference type="EMBL" id="JBHRSM010000050">
    <property type="protein sequence ID" value="MFC3088173.1"/>
    <property type="molecule type" value="Genomic_DNA"/>
</dbReference>
<name>A0ABV7DYG9_9RHOB</name>
<evidence type="ECO:0000256" key="5">
    <source>
        <dbReference type="ARBA" id="ARBA00023136"/>
    </source>
</evidence>
<feature type="transmembrane region" description="Helical" evidence="6">
    <location>
        <begin position="360"/>
        <end position="383"/>
    </location>
</feature>
<feature type="transmembrane region" description="Helical" evidence="6">
    <location>
        <begin position="328"/>
        <end position="348"/>
    </location>
</feature>
<evidence type="ECO:0000256" key="1">
    <source>
        <dbReference type="ARBA" id="ARBA00004651"/>
    </source>
</evidence>
<keyword evidence="2" id="KW-1003">Cell membrane</keyword>
<evidence type="ECO:0000259" key="7">
    <source>
        <dbReference type="PROSITE" id="PS50850"/>
    </source>
</evidence>
<evidence type="ECO:0000256" key="2">
    <source>
        <dbReference type="ARBA" id="ARBA00022475"/>
    </source>
</evidence>
<comment type="subcellular location">
    <subcellularLocation>
        <location evidence="1">Cell membrane</location>
        <topology evidence="1">Multi-pass membrane protein</topology>
    </subcellularLocation>
</comment>
<feature type="transmembrane region" description="Helical" evidence="6">
    <location>
        <begin position="43"/>
        <end position="62"/>
    </location>
</feature>
<reference evidence="9" key="1">
    <citation type="journal article" date="2019" name="Int. J. Syst. Evol. Microbiol.">
        <title>The Global Catalogue of Microorganisms (GCM) 10K type strain sequencing project: providing services to taxonomists for standard genome sequencing and annotation.</title>
        <authorList>
            <consortium name="The Broad Institute Genomics Platform"/>
            <consortium name="The Broad Institute Genome Sequencing Center for Infectious Disease"/>
            <person name="Wu L."/>
            <person name="Ma J."/>
        </authorList>
    </citation>
    <scope>NUCLEOTIDE SEQUENCE [LARGE SCALE GENOMIC DNA]</scope>
    <source>
        <strain evidence="9">KCTC 62102</strain>
    </source>
</reference>
<feature type="transmembrane region" description="Helical" evidence="6">
    <location>
        <begin position="294"/>
        <end position="316"/>
    </location>
</feature>
<organism evidence="8 9">
    <name type="scientific">Tabrizicola soli</name>
    <dbReference type="NCBI Taxonomy" id="2185115"/>
    <lineage>
        <taxon>Bacteria</taxon>
        <taxon>Pseudomonadati</taxon>
        <taxon>Pseudomonadota</taxon>
        <taxon>Alphaproteobacteria</taxon>
        <taxon>Rhodobacterales</taxon>
        <taxon>Paracoccaceae</taxon>
        <taxon>Tabrizicola</taxon>
    </lineage>
</organism>
<dbReference type="InterPro" id="IPR011701">
    <property type="entry name" value="MFS"/>
</dbReference>
<feature type="transmembrane region" description="Helical" evidence="6">
    <location>
        <begin position="128"/>
        <end position="154"/>
    </location>
</feature>
<dbReference type="InterPro" id="IPR036259">
    <property type="entry name" value="MFS_trans_sf"/>
</dbReference>
<feature type="domain" description="Major facilitator superfamily (MFS) profile" evidence="7">
    <location>
        <begin position="4"/>
        <end position="389"/>
    </location>
</feature>
<dbReference type="PANTHER" id="PTHR43124">
    <property type="entry name" value="PURINE EFFLUX PUMP PBUE"/>
    <property type="match status" value="1"/>
</dbReference>
<dbReference type="PROSITE" id="PS50850">
    <property type="entry name" value="MFS"/>
    <property type="match status" value="1"/>
</dbReference>
<dbReference type="InterPro" id="IPR020846">
    <property type="entry name" value="MFS_dom"/>
</dbReference>
<dbReference type="Proteomes" id="UP001595445">
    <property type="component" value="Unassembled WGS sequence"/>
</dbReference>
<feature type="transmembrane region" description="Helical" evidence="6">
    <location>
        <begin position="238"/>
        <end position="256"/>
    </location>
</feature>
<keyword evidence="3 6" id="KW-0812">Transmembrane</keyword>
<evidence type="ECO:0000256" key="6">
    <source>
        <dbReference type="SAM" id="Phobius"/>
    </source>
</evidence>
<dbReference type="InterPro" id="IPR050189">
    <property type="entry name" value="MFS_Efflux_Transporters"/>
</dbReference>
<comment type="caution">
    <text evidence="8">The sequence shown here is derived from an EMBL/GenBank/DDBJ whole genome shotgun (WGS) entry which is preliminary data.</text>
</comment>
<evidence type="ECO:0000256" key="3">
    <source>
        <dbReference type="ARBA" id="ARBA00022692"/>
    </source>
</evidence>
<feature type="transmembrane region" description="Helical" evidence="6">
    <location>
        <begin position="199"/>
        <end position="218"/>
    </location>
</feature>
<dbReference type="PANTHER" id="PTHR43124:SF3">
    <property type="entry name" value="CHLORAMPHENICOL EFFLUX PUMP RV0191"/>
    <property type="match status" value="1"/>
</dbReference>
<feature type="transmembrane region" description="Helical" evidence="6">
    <location>
        <begin position="160"/>
        <end position="178"/>
    </location>
</feature>
<evidence type="ECO:0000313" key="8">
    <source>
        <dbReference type="EMBL" id="MFC3088173.1"/>
    </source>
</evidence>
<sequence>MRIGIAALVLAYVLSQFYRAFLAVMTPVLTKELGVSAADLASASGWWFLAFAAMQVPIGAWLDRVGPRLTTGLLLALGAGGAVLFSQATGALQIKLAMALIGAGCAPVLMAGYFIFARSFSPTVFGTLAALMLGVGTLGNVASALPLSWTVAAFGWRETMLGLAVITGAVALAILALVRDPERLEAGRRGSLIELLRMPALWPILAMMVVCYAPIAGLRGLWIGPYFADVHGADQLEIGRISLWVGLAMVAGNFAYGPLDRIFSRRKWLVIAGNAAAVACLFALWWFAAAPPAVTTAILVAAGFLGASFPIVLAHGRSFVPPHLTGRGVTLLNLFGIAPIGIAQIITGRIHAATPAAPAAAPYAAVFLFFAVSTAIGLAVYLLSQDRAD</sequence>